<dbReference type="Proteomes" id="UP000015042">
    <property type="component" value="Chromosome"/>
</dbReference>
<dbReference type="KEGG" id="sbz:A464_2656"/>
<evidence type="ECO:0000313" key="2">
    <source>
        <dbReference type="Proteomes" id="UP000015042"/>
    </source>
</evidence>
<dbReference type="HOGENOM" id="CLU_3316582_0_0_6"/>
<gene>
    <name evidence="1" type="ORF">A464_2656</name>
</gene>
<proteinExistence type="predicted"/>
<dbReference type="EMBL" id="CP006608">
    <property type="protein sequence ID" value="AGR59841.1"/>
    <property type="molecule type" value="Genomic_DNA"/>
</dbReference>
<name>S5MSZ4_SALBN</name>
<reference evidence="1 2" key="1">
    <citation type="submission" date="2013-07" db="EMBL/GenBank/DDBJ databases">
        <title>Genome sequence of Salmonella bongori N268-08 - a rare clinical isolate.</title>
        <authorList>
            <person name="Marti R."/>
            <person name="Hagens S."/>
            <person name="Loessner M.J."/>
            <person name="Klumpp J."/>
        </authorList>
    </citation>
    <scope>NUCLEOTIDE SEQUENCE [LARGE SCALE GENOMIC DNA]</scope>
    <source>
        <strain evidence="1 2">N268-08</strain>
    </source>
</reference>
<evidence type="ECO:0000313" key="1">
    <source>
        <dbReference type="EMBL" id="AGR59841.1"/>
    </source>
</evidence>
<accession>S5MSZ4</accession>
<sequence length="43" mass="5055">MYDRVDGTSTSRPDSEFFFTLPPSDALCINRMRLPEETAYYFN</sequence>
<dbReference type="AlphaFoldDB" id="S5MSZ4"/>
<dbReference type="PATRIC" id="fig|1197719.3.peg.2650"/>
<organism evidence="1 2">
    <name type="scientific">Salmonella bongori N268-08</name>
    <dbReference type="NCBI Taxonomy" id="1197719"/>
    <lineage>
        <taxon>Bacteria</taxon>
        <taxon>Pseudomonadati</taxon>
        <taxon>Pseudomonadota</taxon>
        <taxon>Gammaproteobacteria</taxon>
        <taxon>Enterobacterales</taxon>
        <taxon>Enterobacteriaceae</taxon>
        <taxon>Salmonella</taxon>
    </lineage>
</organism>
<protein>
    <submittedName>
        <fullName evidence="1">Uncharacterized protein</fullName>
    </submittedName>
</protein>